<accession>A0A3G2E6R3</accession>
<evidence type="ECO:0000256" key="2">
    <source>
        <dbReference type="ARBA" id="ARBA00023125"/>
    </source>
</evidence>
<keyword evidence="1" id="KW-0805">Transcription regulation</keyword>
<name>A0A3G2E6R3_9BURK</name>
<dbReference type="PANTHER" id="PTHR30055:SF234">
    <property type="entry name" value="HTH-TYPE TRANSCRIPTIONAL REGULATOR BETI"/>
    <property type="match status" value="1"/>
</dbReference>
<keyword evidence="3" id="KW-0804">Transcription</keyword>
<evidence type="ECO:0000256" key="1">
    <source>
        <dbReference type="ARBA" id="ARBA00023015"/>
    </source>
</evidence>
<dbReference type="InterPro" id="IPR009057">
    <property type="entry name" value="Homeodomain-like_sf"/>
</dbReference>
<evidence type="ECO:0000256" key="3">
    <source>
        <dbReference type="ARBA" id="ARBA00023163"/>
    </source>
</evidence>
<gene>
    <name evidence="6" type="ORF">D9M09_07825</name>
</gene>
<dbReference type="GO" id="GO:0003700">
    <property type="term" value="F:DNA-binding transcription factor activity"/>
    <property type="evidence" value="ECO:0007669"/>
    <property type="project" value="TreeGrafter"/>
</dbReference>
<dbReference type="PANTHER" id="PTHR30055">
    <property type="entry name" value="HTH-TYPE TRANSCRIPTIONAL REGULATOR RUTR"/>
    <property type="match status" value="1"/>
</dbReference>
<dbReference type="AlphaFoldDB" id="A0A3G2E6R3"/>
<evidence type="ECO:0000313" key="7">
    <source>
        <dbReference type="Proteomes" id="UP000279594"/>
    </source>
</evidence>
<dbReference type="InterPro" id="IPR041669">
    <property type="entry name" value="TetR_C_15"/>
</dbReference>
<dbReference type="Pfam" id="PF17918">
    <property type="entry name" value="TetR_C_15"/>
    <property type="match status" value="1"/>
</dbReference>
<dbReference type="InterPro" id="IPR001647">
    <property type="entry name" value="HTH_TetR"/>
</dbReference>
<proteinExistence type="predicted"/>
<dbReference type="SUPFAM" id="SSF46689">
    <property type="entry name" value="Homeodomain-like"/>
    <property type="match status" value="1"/>
</dbReference>
<evidence type="ECO:0000259" key="5">
    <source>
        <dbReference type="PROSITE" id="PS50977"/>
    </source>
</evidence>
<evidence type="ECO:0000313" key="6">
    <source>
        <dbReference type="EMBL" id="AYM75727.1"/>
    </source>
</evidence>
<dbReference type="PROSITE" id="PS50977">
    <property type="entry name" value="HTH_TETR_2"/>
    <property type="match status" value="1"/>
</dbReference>
<dbReference type="RefSeq" id="WP_121668993.1">
    <property type="nucleotide sequence ID" value="NZ_CP033019.1"/>
</dbReference>
<keyword evidence="7" id="KW-1185">Reference proteome</keyword>
<dbReference type="Proteomes" id="UP000279594">
    <property type="component" value="Chromosome"/>
</dbReference>
<feature type="domain" description="HTH tetR-type" evidence="5">
    <location>
        <begin position="20"/>
        <end position="80"/>
    </location>
</feature>
<evidence type="ECO:0000256" key="4">
    <source>
        <dbReference type="PROSITE-ProRule" id="PRU00335"/>
    </source>
</evidence>
<protein>
    <submittedName>
        <fullName evidence="6">TetR/AcrR family transcriptional regulator</fullName>
    </submittedName>
</protein>
<feature type="DNA-binding region" description="H-T-H motif" evidence="4">
    <location>
        <begin position="43"/>
        <end position="62"/>
    </location>
</feature>
<dbReference type="EMBL" id="CP033019">
    <property type="protein sequence ID" value="AYM75727.1"/>
    <property type="molecule type" value="Genomic_DNA"/>
</dbReference>
<organism evidence="6 7">
    <name type="scientific">Janthinobacterium agaricidamnosum</name>
    <dbReference type="NCBI Taxonomy" id="55508"/>
    <lineage>
        <taxon>Bacteria</taxon>
        <taxon>Pseudomonadati</taxon>
        <taxon>Pseudomonadota</taxon>
        <taxon>Betaproteobacteria</taxon>
        <taxon>Burkholderiales</taxon>
        <taxon>Oxalobacteraceae</taxon>
        <taxon>Janthinobacterium</taxon>
    </lineage>
</organism>
<dbReference type="InterPro" id="IPR050109">
    <property type="entry name" value="HTH-type_TetR-like_transc_reg"/>
</dbReference>
<dbReference type="Pfam" id="PF00440">
    <property type="entry name" value="TetR_N"/>
    <property type="match status" value="1"/>
</dbReference>
<sequence length="209" mass="21855">MAKTAAHAEPRKRPSQARSAATVAAMVEAAARIIEVRGWAALTTNHVAELSGVSIGSLYQYFPSKEPLLAELVRRERAMLLRDVGLAMALEGELPLAIEQGVMAGLAHQFRRPALALALESAPSSPSLQHEDEALRQALAGQLAGLLARHGVADADMAAADVIALCRGIIDAAALRGETDMASLARRLGRAVHGYLDTAGPAREAAASA</sequence>
<keyword evidence="2 4" id="KW-0238">DNA-binding</keyword>
<dbReference type="GO" id="GO:0000976">
    <property type="term" value="F:transcription cis-regulatory region binding"/>
    <property type="evidence" value="ECO:0007669"/>
    <property type="project" value="TreeGrafter"/>
</dbReference>
<dbReference type="Gene3D" id="1.10.357.10">
    <property type="entry name" value="Tetracycline Repressor, domain 2"/>
    <property type="match status" value="1"/>
</dbReference>
<reference evidence="6 7" key="1">
    <citation type="submission" date="2018-10" db="EMBL/GenBank/DDBJ databases">
        <title>Effects of UV and annual dynamics of microbial communities in freshwater RAS systems.</title>
        <authorList>
            <person name="Bekkelund A.K."/>
            <person name="Hansen B.R."/>
            <person name="Stokken H."/>
            <person name="Eriksen B.F."/>
            <person name="Kashulin N.A."/>
        </authorList>
    </citation>
    <scope>NUCLEOTIDE SEQUENCE [LARGE SCALE GENOMIC DNA]</scope>
    <source>
        <strain evidence="6 7">BHSEK</strain>
    </source>
</reference>
<dbReference type="PRINTS" id="PR00455">
    <property type="entry name" value="HTHTETR"/>
</dbReference>